<gene>
    <name evidence="1" type="ORF">UFOPK1766_00593</name>
</gene>
<proteinExistence type="predicted"/>
<organism evidence="1">
    <name type="scientific">freshwater metagenome</name>
    <dbReference type="NCBI Taxonomy" id="449393"/>
    <lineage>
        <taxon>unclassified sequences</taxon>
        <taxon>metagenomes</taxon>
        <taxon>ecological metagenomes</taxon>
    </lineage>
</organism>
<reference evidence="1" key="1">
    <citation type="submission" date="2020-05" db="EMBL/GenBank/DDBJ databases">
        <authorList>
            <person name="Chiriac C."/>
            <person name="Salcher M."/>
            <person name="Ghai R."/>
            <person name="Kavagutti S V."/>
        </authorList>
    </citation>
    <scope>NUCLEOTIDE SEQUENCE</scope>
</reference>
<sequence>MAESKPFFTASAKKTEFRTIRAAGLSPKDTLLTPKVV</sequence>
<name>A0A6J6F3Y7_9ZZZZ</name>
<dbReference type="EMBL" id="CAEZTW010000098">
    <property type="protein sequence ID" value="CAB4583491.1"/>
    <property type="molecule type" value="Genomic_DNA"/>
</dbReference>
<accession>A0A6J6F3Y7</accession>
<dbReference type="AlphaFoldDB" id="A0A6J6F3Y7"/>
<evidence type="ECO:0000313" key="1">
    <source>
        <dbReference type="EMBL" id="CAB4583491.1"/>
    </source>
</evidence>
<protein>
    <submittedName>
        <fullName evidence="1">Unannotated protein</fullName>
    </submittedName>
</protein>